<gene>
    <name evidence="3" type="ORF">EY666_08485</name>
</gene>
<dbReference type="GO" id="GO:0031342">
    <property type="term" value="P:negative regulation of cell killing"/>
    <property type="evidence" value="ECO:0007669"/>
    <property type="project" value="InterPro"/>
</dbReference>
<comment type="caution">
    <text evidence="3">The sequence shown here is derived from an EMBL/GenBank/DDBJ whole genome shotgun (WGS) entry which is preliminary data.</text>
</comment>
<dbReference type="AlphaFoldDB" id="A0A4U3ME69"/>
<dbReference type="GO" id="GO:0009636">
    <property type="term" value="P:response to toxic substance"/>
    <property type="evidence" value="ECO:0007669"/>
    <property type="project" value="InterPro"/>
</dbReference>
<feature type="non-terminal residue" evidence="3">
    <location>
        <position position="52"/>
    </location>
</feature>
<dbReference type="EMBL" id="SIYF01000190">
    <property type="protein sequence ID" value="TKK86016.1"/>
    <property type="molecule type" value="Genomic_DNA"/>
</dbReference>
<dbReference type="InterPro" id="IPR035569">
    <property type="entry name" value="Antitoxin_epsilon/PezA_dom_sf"/>
</dbReference>
<evidence type="ECO:0000256" key="1">
    <source>
        <dbReference type="ARBA" id="ARBA00022649"/>
    </source>
</evidence>
<dbReference type="Pfam" id="PF08998">
    <property type="entry name" value="Epsilon_antitox"/>
    <property type="match status" value="1"/>
</dbReference>
<dbReference type="SUPFAM" id="SSF81710">
    <property type="entry name" value="Plasmid maintenance system epsilon/zeta, antidote epsilon subunit"/>
    <property type="match status" value="1"/>
</dbReference>
<keyword evidence="1" id="KW-1277">Toxin-antitoxin system</keyword>
<accession>A0A4U3ME69</accession>
<dbReference type="GO" id="GO:0015643">
    <property type="term" value="F:toxic substance binding"/>
    <property type="evidence" value="ECO:0007669"/>
    <property type="project" value="InterPro"/>
</dbReference>
<evidence type="ECO:0000313" key="4">
    <source>
        <dbReference type="Proteomes" id="UP000305511"/>
    </source>
</evidence>
<reference evidence="3 4" key="1">
    <citation type="submission" date="2019-02" db="EMBL/GenBank/DDBJ databases">
        <title>Bacteria dissemination in different level of health care in South Africa: the effectiveness of infections prevention and control.</title>
        <authorList>
            <person name="Shobo C."/>
            <person name="Amoako D.G."/>
            <person name="Allam M."/>
            <person name="Ismail A."/>
            <person name="Bester L.A."/>
            <person name="Essack S.Y."/>
        </authorList>
    </citation>
    <scope>NUCLEOTIDE SEQUENCE [LARGE SCALE GENOMIC DNA]</scope>
    <source>
        <strain evidence="3 4">2SIL2</strain>
    </source>
</reference>
<sequence length="52" mass="6106">MTLDYRKTFEIEIINEFQSAIHSKMLNYVLNNELDKSDSTNLQTNLLNQLSN</sequence>
<evidence type="ECO:0000259" key="2">
    <source>
        <dbReference type="Pfam" id="PF08998"/>
    </source>
</evidence>
<evidence type="ECO:0000313" key="3">
    <source>
        <dbReference type="EMBL" id="TKK86016.1"/>
    </source>
</evidence>
<dbReference type="Proteomes" id="UP000305511">
    <property type="component" value="Unassembled WGS sequence"/>
</dbReference>
<feature type="domain" description="Antitoxin epsilon/PezA" evidence="2">
    <location>
        <begin position="4"/>
        <end position="51"/>
    </location>
</feature>
<protein>
    <submittedName>
        <fullName evidence="3">Antitoxin epsilon</fullName>
    </submittedName>
</protein>
<organism evidence="3 4">
    <name type="scientific">Enterococcus faecalis</name>
    <name type="common">Streptococcus faecalis</name>
    <dbReference type="NCBI Taxonomy" id="1351"/>
    <lineage>
        <taxon>Bacteria</taxon>
        <taxon>Bacillati</taxon>
        <taxon>Bacillota</taxon>
        <taxon>Bacilli</taxon>
        <taxon>Lactobacillales</taxon>
        <taxon>Enterococcaceae</taxon>
        <taxon>Enterococcus</taxon>
    </lineage>
</organism>
<dbReference type="InterPro" id="IPR015090">
    <property type="entry name" value="Epsilon_PezA_dom"/>
</dbReference>
<proteinExistence type="predicted"/>
<dbReference type="Gene3D" id="1.10.8.130">
    <property type="match status" value="1"/>
</dbReference>
<name>A0A4U3ME69_ENTFL</name>